<feature type="transmembrane region" description="Helical" evidence="1">
    <location>
        <begin position="170"/>
        <end position="196"/>
    </location>
</feature>
<keyword evidence="1" id="KW-0812">Transmembrane</keyword>
<protein>
    <submittedName>
        <fullName evidence="3">Uncharacterized protein LOC111101702</fullName>
    </submittedName>
</protein>
<evidence type="ECO:0000313" key="3">
    <source>
        <dbReference type="RefSeq" id="XP_022289995.1"/>
    </source>
</evidence>
<reference evidence="3" key="1">
    <citation type="submission" date="2025-08" db="UniProtKB">
        <authorList>
            <consortium name="RefSeq"/>
        </authorList>
    </citation>
    <scope>IDENTIFICATION</scope>
    <source>
        <tissue evidence="3">Whole sample</tissue>
    </source>
</reference>
<keyword evidence="1" id="KW-0472">Membrane</keyword>
<dbReference type="Proteomes" id="UP000694844">
    <property type="component" value="Chromosome 6"/>
</dbReference>
<evidence type="ECO:0000256" key="1">
    <source>
        <dbReference type="SAM" id="Phobius"/>
    </source>
</evidence>
<gene>
    <name evidence="3" type="primary">LOC111101702</name>
</gene>
<dbReference type="AlphaFoldDB" id="A0A8B8AFN8"/>
<name>A0A8B8AFN8_CRAVI</name>
<dbReference type="KEGG" id="cvn:111101702"/>
<evidence type="ECO:0000313" key="2">
    <source>
        <dbReference type="Proteomes" id="UP000694844"/>
    </source>
</evidence>
<dbReference type="GeneID" id="111101702"/>
<keyword evidence="2" id="KW-1185">Reference proteome</keyword>
<accession>A0A8B8AFN8</accession>
<proteinExistence type="predicted"/>
<sequence length="235" mass="27270">MIFPFTKEGFMNKLIVVMIHCLVISTRNVGGVCINTTAIRLVPECPTNDEEWEKAARQKHCTAHFDECQNHKKGALIYHCVVLRNTSRLVDLCGRIWYSPGHCVDFNIENQRIESNFEKNCTPECANPFDSSKIYKYRSCYPEKDEEKTTFRKKPSSTINSTEHSCTDQIFLIMSLTVNVLAIILIIVLSGIYMFLERKLKNYTMDRHRNRHEPGDISLNDIELTATSRTEQWRI</sequence>
<dbReference type="RefSeq" id="XP_022289995.1">
    <property type="nucleotide sequence ID" value="XM_022434287.1"/>
</dbReference>
<organism evidence="2 3">
    <name type="scientific">Crassostrea virginica</name>
    <name type="common">Eastern oyster</name>
    <dbReference type="NCBI Taxonomy" id="6565"/>
    <lineage>
        <taxon>Eukaryota</taxon>
        <taxon>Metazoa</taxon>
        <taxon>Spiralia</taxon>
        <taxon>Lophotrochozoa</taxon>
        <taxon>Mollusca</taxon>
        <taxon>Bivalvia</taxon>
        <taxon>Autobranchia</taxon>
        <taxon>Pteriomorphia</taxon>
        <taxon>Ostreida</taxon>
        <taxon>Ostreoidea</taxon>
        <taxon>Ostreidae</taxon>
        <taxon>Crassostrea</taxon>
    </lineage>
</organism>
<keyword evidence="1" id="KW-1133">Transmembrane helix</keyword>